<evidence type="ECO:0000256" key="2">
    <source>
        <dbReference type="ARBA" id="ARBA00022980"/>
    </source>
</evidence>
<evidence type="ECO:0000256" key="3">
    <source>
        <dbReference type="ARBA" id="ARBA00023274"/>
    </source>
</evidence>
<dbReference type="GO" id="GO:0006412">
    <property type="term" value="P:translation"/>
    <property type="evidence" value="ECO:0007669"/>
    <property type="project" value="UniProtKB-UniRule"/>
</dbReference>
<dbReference type="Gene3D" id="3.30.1440.10">
    <property type="match status" value="1"/>
</dbReference>
<evidence type="ECO:0000259" key="7">
    <source>
        <dbReference type="Pfam" id="PF00281"/>
    </source>
</evidence>
<comment type="subunit">
    <text evidence="5">Part of the 50S ribosomal subunit; part of the 5S rRNA/L5/L18/L25 subcomplex. Contacts the 5S rRNA and the P site tRNA. Forms a bridge to the 30S subunit in the 70S ribosome.</text>
</comment>
<dbReference type="PANTHER" id="PTHR11994">
    <property type="entry name" value="60S RIBOSOMAL PROTEIN L11-RELATED"/>
    <property type="match status" value="1"/>
</dbReference>
<keyword evidence="5" id="KW-0694">RNA-binding</keyword>
<dbReference type="GO" id="GO:0003735">
    <property type="term" value="F:structural constituent of ribosome"/>
    <property type="evidence" value="ECO:0007669"/>
    <property type="project" value="InterPro"/>
</dbReference>
<dbReference type="GO" id="GO:0000049">
    <property type="term" value="F:tRNA binding"/>
    <property type="evidence" value="ECO:0007669"/>
    <property type="project" value="UniProtKB-UniRule"/>
</dbReference>
<dbReference type="InterPro" id="IPR020930">
    <property type="entry name" value="Ribosomal_uL5_bac-type"/>
</dbReference>
<evidence type="ECO:0000256" key="1">
    <source>
        <dbReference type="ARBA" id="ARBA00008553"/>
    </source>
</evidence>
<keyword evidence="2 5" id="KW-0689">Ribosomal protein</keyword>
<dbReference type="Pfam" id="PF00281">
    <property type="entry name" value="Ribosomal_L5"/>
    <property type="match status" value="1"/>
</dbReference>
<dbReference type="NCBIfam" id="NF000585">
    <property type="entry name" value="PRK00010.1"/>
    <property type="match status" value="1"/>
</dbReference>
<accession>A0A2H0B8T1</accession>
<evidence type="ECO:0000313" key="9">
    <source>
        <dbReference type="EMBL" id="PIP53358.1"/>
    </source>
</evidence>
<evidence type="ECO:0000259" key="8">
    <source>
        <dbReference type="Pfam" id="PF00673"/>
    </source>
</evidence>
<dbReference type="GO" id="GO:0019843">
    <property type="term" value="F:rRNA binding"/>
    <property type="evidence" value="ECO:0007669"/>
    <property type="project" value="UniProtKB-UniRule"/>
</dbReference>
<sequence length="182" mass="20642">MNRLQQLYQDKIAPQLKKELGVDNVMAVPKLKKIVINIGTGDASKDKAVLDKIIGYIGKIAGQKPQLRQSTKSIAEFGVRKNDPIGVKVTLRGIRMYEFYDKLVSIVLPRVRDFQGVKANAFDQQGNYNLGLFEQIIFSEIDYDTIDRVRGLQITINTTAKDRDSAYLLLKYLGMPFEKETK</sequence>
<feature type="domain" description="Large ribosomal subunit protein uL5 C-terminal" evidence="8">
    <location>
        <begin position="84"/>
        <end position="177"/>
    </location>
</feature>
<dbReference type="GO" id="GO:1990904">
    <property type="term" value="C:ribonucleoprotein complex"/>
    <property type="evidence" value="ECO:0007669"/>
    <property type="project" value="UniProtKB-KW"/>
</dbReference>
<comment type="function">
    <text evidence="5">This is 1 of the proteins that bind and probably mediate the attachment of the 5S RNA into the large ribosomal subunit, where it forms part of the central protuberance. In the 70S ribosome it contacts protein S13 of the 30S subunit (bridge B1b), connecting the 2 subunits; this bridge is implicated in subunit movement. Contacts the P site tRNA; the 5S rRNA and some of its associated proteins might help stabilize positioning of ribosome-bound tRNAs.</text>
</comment>
<feature type="domain" description="Large ribosomal subunit protein uL5 N-terminal" evidence="7">
    <location>
        <begin position="24"/>
        <end position="80"/>
    </location>
</feature>
<comment type="caution">
    <text evidence="9">The sequence shown here is derived from an EMBL/GenBank/DDBJ whole genome shotgun (WGS) entry which is preliminary data.</text>
</comment>
<keyword evidence="3 5" id="KW-0687">Ribonucleoprotein</keyword>
<protein>
    <recommendedName>
        <fullName evidence="4 5">Large ribosomal subunit protein uL5</fullName>
    </recommendedName>
</protein>
<dbReference type="InterPro" id="IPR022803">
    <property type="entry name" value="Ribosomal_uL5_dom_sf"/>
</dbReference>
<evidence type="ECO:0000256" key="4">
    <source>
        <dbReference type="ARBA" id="ARBA00035245"/>
    </source>
</evidence>
<dbReference type="InterPro" id="IPR031310">
    <property type="entry name" value="Ribosomal_uL5_N"/>
</dbReference>
<dbReference type="Proteomes" id="UP000229459">
    <property type="component" value="Unassembled WGS sequence"/>
</dbReference>
<dbReference type="HAMAP" id="MF_01333_B">
    <property type="entry name" value="Ribosomal_uL5_B"/>
    <property type="match status" value="1"/>
</dbReference>
<gene>
    <name evidence="5" type="primary">rplE</name>
    <name evidence="9" type="ORF">COX08_01495</name>
</gene>
<evidence type="ECO:0000313" key="10">
    <source>
        <dbReference type="Proteomes" id="UP000229459"/>
    </source>
</evidence>
<dbReference type="InterPro" id="IPR002132">
    <property type="entry name" value="Ribosomal_uL5"/>
</dbReference>
<name>A0A2H0B8T1_9BACT</name>
<dbReference type="Pfam" id="PF00673">
    <property type="entry name" value="Ribosomal_L5_C"/>
    <property type="match status" value="1"/>
</dbReference>
<dbReference type="AlphaFoldDB" id="A0A2H0B8T1"/>
<keyword evidence="5" id="KW-0699">rRNA-binding</keyword>
<evidence type="ECO:0000256" key="5">
    <source>
        <dbReference type="HAMAP-Rule" id="MF_01333"/>
    </source>
</evidence>
<dbReference type="SUPFAM" id="SSF55282">
    <property type="entry name" value="RL5-like"/>
    <property type="match status" value="1"/>
</dbReference>
<organism evidence="9 10">
    <name type="scientific">Candidatus Beckwithbacteria bacterium CG23_combo_of_CG06-09_8_20_14_all_34_8</name>
    <dbReference type="NCBI Taxonomy" id="1974497"/>
    <lineage>
        <taxon>Bacteria</taxon>
        <taxon>Candidatus Beckwithiibacteriota</taxon>
    </lineage>
</organism>
<proteinExistence type="inferred from homology"/>
<dbReference type="InterPro" id="IPR031309">
    <property type="entry name" value="Ribosomal_uL5_C"/>
</dbReference>
<dbReference type="GO" id="GO:0005840">
    <property type="term" value="C:ribosome"/>
    <property type="evidence" value="ECO:0007669"/>
    <property type="project" value="UniProtKB-KW"/>
</dbReference>
<evidence type="ECO:0000256" key="6">
    <source>
        <dbReference type="RuleBase" id="RU003930"/>
    </source>
</evidence>
<dbReference type="PIRSF" id="PIRSF002161">
    <property type="entry name" value="Ribosomal_L5"/>
    <property type="match status" value="1"/>
</dbReference>
<keyword evidence="5" id="KW-0820">tRNA-binding</keyword>
<dbReference type="FunFam" id="3.30.1440.10:FF:000001">
    <property type="entry name" value="50S ribosomal protein L5"/>
    <property type="match status" value="1"/>
</dbReference>
<reference evidence="9 10" key="1">
    <citation type="submission" date="2017-09" db="EMBL/GenBank/DDBJ databases">
        <title>Depth-based differentiation of microbial function through sediment-hosted aquifers and enrichment of novel symbionts in the deep terrestrial subsurface.</title>
        <authorList>
            <person name="Probst A.J."/>
            <person name="Ladd B."/>
            <person name="Jarett J.K."/>
            <person name="Geller-Mcgrath D.E."/>
            <person name="Sieber C.M."/>
            <person name="Emerson J.B."/>
            <person name="Anantharaman K."/>
            <person name="Thomas B.C."/>
            <person name="Malmstrom R."/>
            <person name="Stieglmeier M."/>
            <person name="Klingl A."/>
            <person name="Woyke T."/>
            <person name="Ryan C.M."/>
            <person name="Banfield J.F."/>
        </authorList>
    </citation>
    <scope>NUCLEOTIDE SEQUENCE [LARGE SCALE GENOMIC DNA]</scope>
    <source>
        <strain evidence="9">CG23_combo_of_CG06-09_8_20_14_all_34_8</strain>
    </source>
</reference>
<dbReference type="EMBL" id="PCSR01000033">
    <property type="protein sequence ID" value="PIP53358.1"/>
    <property type="molecule type" value="Genomic_DNA"/>
</dbReference>
<comment type="similarity">
    <text evidence="1 5 6">Belongs to the universal ribosomal protein uL5 family.</text>
</comment>